<feature type="transmembrane region" description="Helical" evidence="6">
    <location>
        <begin position="142"/>
        <end position="164"/>
    </location>
</feature>
<dbReference type="InterPro" id="IPR011701">
    <property type="entry name" value="MFS"/>
</dbReference>
<dbReference type="RefSeq" id="WP_007237602.1">
    <property type="nucleotide sequence ID" value="NZ_BAFB01000063.1"/>
</dbReference>
<dbReference type="InterPro" id="IPR036259">
    <property type="entry name" value="MFS_trans_sf"/>
</dbReference>
<evidence type="ECO:0000256" key="1">
    <source>
        <dbReference type="ARBA" id="ARBA00004651"/>
    </source>
</evidence>
<dbReference type="Proteomes" id="UP000005038">
    <property type="component" value="Unassembled WGS sequence"/>
</dbReference>
<evidence type="ECO:0000259" key="7">
    <source>
        <dbReference type="PROSITE" id="PS50850"/>
    </source>
</evidence>
<evidence type="ECO:0000313" key="9">
    <source>
        <dbReference type="Proteomes" id="UP000005038"/>
    </source>
</evidence>
<evidence type="ECO:0000256" key="6">
    <source>
        <dbReference type="SAM" id="Phobius"/>
    </source>
</evidence>
<feature type="transmembrane region" description="Helical" evidence="6">
    <location>
        <begin position="338"/>
        <end position="361"/>
    </location>
</feature>
<dbReference type="PROSITE" id="PS50850">
    <property type="entry name" value="MFS"/>
    <property type="match status" value="1"/>
</dbReference>
<evidence type="ECO:0000313" key="8">
    <source>
        <dbReference type="EMBL" id="GAB33345.1"/>
    </source>
</evidence>
<dbReference type="InterPro" id="IPR020846">
    <property type="entry name" value="MFS_dom"/>
</dbReference>
<dbReference type="PANTHER" id="PTHR43124:SF3">
    <property type="entry name" value="CHLORAMPHENICOL EFFLUX PUMP RV0191"/>
    <property type="match status" value="1"/>
</dbReference>
<evidence type="ECO:0000256" key="2">
    <source>
        <dbReference type="ARBA" id="ARBA00022475"/>
    </source>
</evidence>
<keyword evidence="2" id="KW-1003">Cell membrane</keyword>
<dbReference type="OrthoDB" id="9814237at2"/>
<sequence>MNLEQSSPASTLARPVLVLAGFVLLVFCTGTAEYLVAGVLPQLADDLSVSIATAGQTVTAYALGVAIGGPIVTVLTARLPRKGLALALGVVFIAGTVLTVLAPSYGWVIVGRVVSACSQATLFAIGLTTATGLMGPARQGQAIAIVSSGLTVATVLGVPLGALLGGNTSWRIPFVIVAAAATLGVVLLTAAMPRTPAPTTGVSDEIRTLLRGPVLLAVATTVIGFAGVSVVFTYLVPLLSDVTGMAAGIIPALLLAYGVGGFAGNLIAGRLADLSLGKTLVGVFLALIVTLAAFPLVAEFPIPMIGLVLILGLLSTATIAPLQSLVLRHAGAAPTLSLAVNVGAFNLANAIGSALGGLGVAAGLLQWGGFGGAVFAILGLLLTALALRATPRTETSTTDTDSDRKEMSR</sequence>
<dbReference type="GO" id="GO:0005886">
    <property type="term" value="C:plasma membrane"/>
    <property type="evidence" value="ECO:0007669"/>
    <property type="project" value="UniProtKB-SubCell"/>
</dbReference>
<dbReference type="EMBL" id="BAFB01000063">
    <property type="protein sequence ID" value="GAB33345.1"/>
    <property type="molecule type" value="Genomic_DNA"/>
</dbReference>
<keyword evidence="4 6" id="KW-1133">Transmembrane helix</keyword>
<feature type="transmembrane region" description="Helical" evidence="6">
    <location>
        <begin position="304"/>
        <end position="326"/>
    </location>
</feature>
<feature type="transmembrane region" description="Helical" evidence="6">
    <location>
        <begin position="367"/>
        <end position="387"/>
    </location>
</feature>
<keyword evidence="5 6" id="KW-0472">Membrane</keyword>
<dbReference type="AlphaFoldDB" id="H5TIN7"/>
<reference evidence="8" key="1">
    <citation type="submission" date="2012-02" db="EMBL/GenBank/DDBJ databases">
        <title>Whole genome shotgun sequence of Gordonia otitidis NBRC 100426.</title>
        <authorList>
            <person name="Yoshida I."/>
            <person name="Hosoyama A."/>
            <person name="Tsuchikane K."/>
            <person name="Katsumata H."/>
            <person name="Yamazaki S."/>
            <person name="Fujita N."/>
        </authorList>
    </citation>
    <scope>NUCLEOTIDE SEQUENCE [LARGE SCALE GENOMIC DNA]</scope>
    <source>
        <strain evidence="8">NBRC 100426</strain>
    </source>
</reference>
<protein>
    <submittedName>
        <fullName evidence="8">Major facilitator superfamily transporter</fullName>
    </submittedName>
</protein>
<evidence type="ECO:0000256" key="3">
    <source>
        <dbReference type="ARBA" id="ARBA00022692"/>
    </source>
</evidence>
<keyword evidence="9" id="KW-1185">Reference proteome</keyword>
<dbReference type="InterPro" id="IPR050189">
    <property type="entry name" value="MFS_Efflux_Transporters"/>
</dbReference>
<keyword evidence="3 6" id="KW-0812">Transmembrane</keyword>
<gene>
    <name evidence="8" type="ORF">GOOTI_063_00140</name>
</gene>
<name>H5TIN7_GORO1</name>
<feature type="transmembrane region" description="Helical" evidence="6">
    <location>
        <begin position="84"/>
        <end position="103"/>
    </location>
</feature>
<comment type="caution">
    <text evidence="8">The sequence shown here is derived from an EMBL/GenBank/DDBJ whole genome shotgun (WGS) entry which is preliminary data.</text>
</comment>
<dbReference type="Gene3D" id="1.20.1250.20">
    <property type="entry name" value="MFS general substrate transporter like domains"/>
    <property type="match status" value="2"/>
</dbReference>
<dbReference type="Pfam" id="PF07690">
    <property type="entry name" value="MFS_1"/>
    <property type="match status" value="1"/>
</dbReference>
<dbReference type="SUPFAM" id="SSF103473">
    <property type="entry name" value="MFS general substrate transporter"/>
    <property type="match status" value="1"/>
</dbReference>
<evidence type="ECO:0000256" key="4">
    <source>
        <dbReference type="ARBA" id="ARBA00022989"/>
    </source>
</evidence>
<feature type="transmembrane region" description="Helical" evidence="6">
    <location>
        <begin position="57"/>
        <end position="77"/>
    </location>
</feature>
<comment type="subcellular location">
    <subcellularLocation>
        <location evidence="1">Cell membrane</location>
        <topology evidence="1">Multi-pass membrane protein</topology>
    </subcellularLocation>
</comment>
<evidence type="ECO:0000256" key="5">
    <source>
        <dbReference type="ARBA" id="ARBA00023136"/>
    </source>
</evidence>
<feature type="domain" description="Major facilitator superfamily (MFS) profile" evidence="7">
    <location>
        <begin position="18"/>
        <end position="394"/>
    </location>
</feature>
<feature type="transmembrane region" description="Helical" evidence="6">
    <location>
        <begin position="280"/>
        <end position="298"/>
    </location>
</feature>
<feature type="transmembrane region" description="Helical" evidence="6">
    <location>
        <begin position="214"/>
        <end position="236"/>
    </location>
</feature>
<dbReference type="GO" id="GO:0022857">
    <property type="term" value="F:transmembrane transporter activity"/>
    <property type="evidence" value="ECO:0007669"/>
    <property type="project" value="InterPro"/>
</dbReference>
<proteinExistence type="predicted"/>
<dbReference type="PANTHER" id="PTHR43124">
    <property type="entry name" value="PURINE EFFLUX PUMP PBUE"/>
    <property type="match status" value="1"/>
</dbReference>
<feature type="transmembrane region" description="Helical" evidence="6">
    <location>
        <begin position="12"/>
        <end position="37"/>
    </location>
</feature>
<dbReference type="STRING" id="1108044.GOOTI_063_00140"/>
<dbReference type="CDD" id="cd17324">
    <property type="entry name" value="MFS_NepI_like"/>
    <property type="match status" value="1"/>
</dbReference>
<organism evidence="8 9">
    <name type="scientific">Gordonia otitidis (strain DSM 44809 / CCUG 52243 / JCM 12355 / NBRC 100426 / IFM 10032)</name>
    <dbReference type="NCBI Taxonomy" id="1108044"/>
    <lineage>
        <taxon>Bacteria</taxon>
        <taxon>Bacillati</taxon>
        <taxon>Actinomycetota</taxon>
        <taxon>Actinomycetes</taxon>
        <taxon>Mycobacteriales</taxon>
        <taxon>Gordoniaceae</taxon>
        <taxon>Gordonia</taxon>
    </lineage>
</organism>
<accession>H5TIN7</accession>
<feature type="transmembrane region" description="Helical" evidence="6">
    <location>
        <begin position="242"/>
        <end position="268"/>
    </location>
</feature>
<feature type="transmembrane region" description="Helical" evidence="6">
    <location>
        <begin position="170"/>
        <end position="193"/>
    </location>
</feature>